<name>A0A1H4EKD3_9BACT</name>
<accession>A0A1H4EKD3</accession>
<reference evidence="2" key="1">
    <citation type="submission" date="2016-10" db="EMBL/GenBank/DDBJ databases">
        <authorList>
            <person name="Varghese N."/>
            <person name="Submissions S."/>
        </authorList>
    </citation>
    <scope>NUCLEOTIDE SEQUENCE [LARGE SCALE GENOMIC DNA]</scope>
    <source>
        <strain evidence="2">DSM 23920</strain>
    </source>
</reference>
<dbReference type="Proteomes" id="UP000199656">
    <property type="component" value="Unassembled WGS sequence"/>
</dbReference>
<organism evidence="1 2">
    <name type="scientific">Chitinophaga terrae</name>
    <name type="common">ex Kim and Jung 2007</name>
    <dbReference type="NCBI Taxonomy" id="408074"/>
    <lineage>
        <taxon>Bacteria</taxon>
        <taxon>Pseudomonadati</taxon>
        <taxon>Bacteroidota</taxon>
        <taxon>Chitinophagia</taxon>
        <taxon>Chitinophagales</taxon>
        <taxon>Chitinophagaceae</taxon>
        <taxon>Chitinophaga</taxon>
    </lineage>
</organism>
<gene>
    <name evidence="1" type="ORF">SAMN05660909_03783</name>
</gene>
<sequence length="215" mass="24755">MPKPIKFSYAKKEPFRDAFYFIIVCEGQNREPDYFRFFDGISSRVKIVSVESDAGSSAPKKLIERAKSKEEELDAKAARDRLWFVIDTDKWRAQLHEIRQECATKKHWRVAQSNPCFEVWLYFHAKEGIPELEDITKCKRWKPYLPTIIRGGFSPDTHPIAIETAIVNSKASYAATGYEPQPGSTELWKLGEELLPLISKDLDSLKGRFDAPELI</sequence>
<dbReference type="STRING" id="408074.SAMN05660909_03783"/>
<keyword evidence="2" id="KW-1185">Reference proteome</keyword>
<dbReference type="RefSeq" id="WP_089763492.1">
    <property type="nucleotide sequence ID" value="NZ_BKAT01000032.1"/>
</dbReference>
<dbReference type="Pfam" id="PF13707">
    <property type="entry name" value="RloB"/>
    <property type="match status" value="1"/>
</dbReference>
<dbReference type="OrthoDB" id="9796523at2"/>
<protein>
    <submittedName>
        <fullName evidence="1">RloB-like protein</fullName>
    </submittedName>
</protein>
<evidence type="ECO:0000313" key="2">
    <source>
        <dbReference type="Proteomes" id="UP000199656"/>
    </source>
</evidence>
<dbReference type="InterPro" id="IPR025591">
    <property type="entry name" value="RloB"/>
</dbReference>
<proteinExistence type="predicted"/>
<evidence type="ECO:0000313" key="1">
    <source>
        <dbReference type="EMBL" id="SEA85544.1"/>
    </source>
</evidence>
<dbReference type="EMBL" id="FNRL01000019">
    <property type="protein sequence ID" value="SEA85544.1"/>
    <property type="molecule type" value="Genomic_DNA"/>
</dbReference>
<dbReference type="AlphaFoldDB" id="A0A1H4EKD3"/>